<evidence type="ECO:0000256" key="1">
    <source>
        <dbReference type="SAM" id="MobiDB-lite"/>
    </source>
</evidence>
<dbReference type="RefSeq" id="WP_246125750.1">
    <property type="nucleotide sequence ID" value="NZ_VLLN01000004.1"/>
</dbReference>
<protein>
    <submittedName>
        <fullName evidence="3">Type II secretory pathway pseudopilin PulG</fullName>
    </submittedName>
</protein>
<feature type="transmembrane region" description="Helical" evidence="2">
    <location>
        <begin position="12"/>
        <end position="31"/>
    </location>
</feature>
<reference evidence="3 4" key="1">
    <citation type="submission" date="2019-07" db="EMBL/GenBank/DDBJ databases">
        <title>Genomic Encyclopedia of Archaeal and Bacterial Type Strains, Phase II (KMG-II): from individual species to whole genera.</title>
        <authorList>
            <person name="Goeker M."/>
        </authorList>
    </citation>
    <scope>NUCLEOTIDE SEQUENCE [LARGE SCALE GENOMIC DNA]</scope>
    <source>
        <strain evidence="3 4">ATCC BAA-1139</strain>
    </source>
</reference>
<organism evidence="3 4">
    <name type="scientific">Geobacter argillaceus</name>
    <dbReference type="NCBI Taxonomy" id="345631"/>
    <lineage>
        <taxon>Bacteria</taxon>
        <taxon>Pseudomonadati</taxon>
        <taxon>Thermodesulfobacteriota</taxon>
        <taxon>Desulfuromonadia</taxon>
        <taxon>Geobacterales</taxon>
        <taxon>Geobacteraceae</taxon>
        <taxon>Geobacter</taxon>
    </lineage>
</organism>
<keyword evidence="2" id="KW-1133">Transmembrane helix</keyword>
<proteinExistence type="predicted"/>
<feature type="region of interest" description="Disordered" evidence="1">
    <location>
        <begin position="159"/>
        <end position="181"/>
    </location>
</feature>
<name>A0A562WRS0_9BACT</name>
<keyword evidence="2" id="KW-0472">Membrane</keyword>
<feature type="compositionally biased region" description="Low complexity" evidence="1">
    <location>
        <begin position="159"/>
        <end position="172"/>
    </location>
</feature>
<accession>A0A562WRS0</accession>
<sequence>MKRSRTPSNAGFTYIAVLVMIVIMGIMLGAVGQSWRTVMKREREEELFFRAGQIREAIIRWNKPRPGQHIATPLRELKDLLKDPRSIAKVRYLRRLYLDPITGKEWKVIQDPAGVRGIIGVASTSDDEPLRKGGFPEEYAEFEGKTKYSEWQFVYSPLKPGTKKGTGTPQQPGGQGAQGSR</sequence>
<gene>
    <name evidence="3" type="ORF">JN12_00958</name>
</gene>
<keyword evidence="4" id="KW-1185">Reference proteome</keyword>
<dbReference type="Proteomes" id="UP000319449">
    <property type="component" value="Unassembled WGS sequence"/>
</dbReference>
<keyword evidence="2" id="KW-0812">Transmembrane</keyword>
<comment type="caution">
    <text evidence="3">The sequence shown here is derived from an EMBL/GenBank/DDBJ whole genome shotgun (WGS) entry which is preliminary data.</text>
</comment>
<evidence type="ECO:0000313" key="3">
    <source>
        <dbReference type="EMBL" id="TWJ32517.1"/>
    </source>
</evidence>
<evidence type="ECO:0000313" key="4">
    <source>
        <dbReference type="Proteomes" id="UP000319449"/>
    </source>
</evidence>
<dbReference type="AlphaFoldDB" id="A0A562WRS0"/>
<evidence type="ECO:0000256" key="2">
    <source>
        <dbReference type="SAM" id="Phobius"/>
    </source>
</evidence>
<dbReference type="EMBL" id="VLLN01000004">
    <property type="protein sequence ID" value="TWJ32517.1"/>
    <property type="molecule type" value="Genomic_DNA"/>
</dbReference>